<dbReference type="SUPFAM" id="SSF56935">
    <property type="entry name" value="Porins"/>
    <property type="match status" value="1"/>
</dbReference>
<dbReference type="AlphaFoldDB" id="A0A381N5K4"/>
<dbReference type="InterPro" id="IPR008969">
    <property type="entry name" value="CarboxyPept-like_regulatory"/>
</dbReference>
<dbReference type="Gene3D" id="2.40.170.20">
    <property type="entry name" value="TonB-dependent receptor, beta-barrel domain"/>
    <property type="match status" value="1"/>
</dbReference>
<keyword evidence="2" id="KW-0813">Transport</keyword>
<keyword evidence="5" id="KW-0998">Cell outer membrane</keyword>
<evidence type="ECO:0000256" key="3">
    <source>
        <dbReference type="ARBA" id="ARBA00022692"/>
    </source>
</evidence>
<evidence type="ECO:0000256" key="1">
    <source>
        <dbReference type="ARBA" id="ARBA00004571"/>
    </source>
</evidence>
<dbReference type="SUPFAM" id="SSF49464">
    <property type="entry name" value="Carboxypeptidase regulatory domain-like"/>
    <property type="match status" value="1"/>
</dbReference>
<proteinExistence type="predicted"/>
<dbReference type="InterPro" id="IPR057601">
    <property type="entry name" value="Oar-like_b-barrel"/>
</dbReference>
<evidence type="ECO:0000256" key="4">
    <source>
        <dbReference type="ARBA" id="ARBA00023136"/>
    </source>
</evidence>
<dbReference type="InterPro" id="IPR039426">
    <property type="entry name" value="TonB-dep_rcpt-like"/>
</dbReference>
<dbReference type="PANTHER" id="PTHR30069:SF46">
    <property type="entry name" value="OAR PROTEIN"/>
    <property type="match status" value="1"/>
</dbReference>
<sequence length="1205" mass="128776">MLVLCALLLVGSATDAMSQQFTGNLRGTVSDAQGIIPGVTVTLTNEGTTIARDTITNGVGEYAFPAVTNGTYSVRTSLPGYRTLEQRGLTIGTNANITLDLVLEVGTVEEEITVTAAAPLIETSNASVGESLDREILETLPAPGRNAFLIAVTIPTVMPVGDPRFNRQQDQTNASRISLGGGGVRANNYILDGVPITELSGRAVLNPTIEALADVKVSVHTYDAEMGRTGGGVFNTTGRVGTNEFHGSGFFQTRPVWGQMLNYFVSESGGTKASSALDQSYYRLFGGGVGGPIVRNRTFWWYGMEGYRSFTTDTPTRTWAGPNQKLGDFSSSTIGGTAVRIWNPYCRGLTAANTRCPATGSGSLATPEFTNATIPTSHPARSTVAGNINALWPTKTISGRTYAGNEDGLWNATDSSQTIDKADMYTFKVEHKFSDNWSLSGLYLYNKTDEPASDYIGDKTSKTDFFFSGATWYLERRPHVFVANNTNILNDSTVLTMRYGWTTWLDNTIPGVSPKGPSALGFDSSFTNGIHETGKTLLAGVNFSGNIGYRAIGKNAKTLGRRWKSPISANIALSKLWGAHTVKVGVDYRQMGIETPTRYNTAGRFTFEENFTKGPNGEGGHEYASFLLGALNGGAVDANRGILDMYLGYMGAYIQDDWRVNSRFTLNWGLRFEHEDGMSERDNKITVAFDPNVQSPLGTQLNTAGQTVNAALGTTLMGGLKFAGVNGAPTEQGNLAALRISPRLGMTYSLNDETVLRAGYGLFYAPWQYSTGSHGQIGFTRSTSVSQTSADLTEAPITTLDNPFPSGLQAPLGSTLGLLTGIGGSIQYVDQNKGDGTVHQYSVDLQRELPGNMALTIGYTGATGRNIGYCGTNSGCTVNINQINPATAKASHPSGSTWDPAALRASVTNPFLGAAGAGEFKTRSTIAAGQLIRPFPQFGNIGRLEQTAGGKRQYHALILKLDKRTGGSWWGGRVSYTLSSMNDNQWGESVSFASRTAAPQNVYDIENGEYGRSIIDSPHRLILAPIIRIPGPGDDNPAANFLLGGWSMSAVVEMVSGPPVNVVASGGLSDSNLGLMGARQRPNTSGSSSTSGTDLARVASKGNEAARWFKAASYSDPGKGVFGNAPRADGNSRYQFRKNVDFVVAKDTNVGAGAVFQTRFEILNATATPKFGGLSSNSFNSSSFGRITSQNGFMRIWQISFRLTY</sequence>
<evidence type="ECO:0000259" key="6">
    <source>
        <dbReference type="Pfam" id="PF25183"/>
    </source>
</evidence>
<dbReference type="Pfam" id="PF13620">
    <property type="entry name" value="CarboxypepD_reg"/>
    <property type="match status" value="1"/>
</dbReference>
<evidence type="ECO:0000313" key="7">
    <source>
        <dbReference type="EMBL" id="SUZ48883.1"/>
    </source>
</evidence>
<dbReference type="Pfam" id="PF25183">
    <property type="entry name" value="OMP_b-brl_4"/>
    <property type="match status" value="1"/>
</dbReference>
<feature type="domain" description="TonB-dependent transporter Oar-like beta-barrel" evidence="6">
    <location>
        <begin position="239"/>
        <end position="1198"/>
    </location>
</feature>
<comment type="subcellular location">
    <subcellularLocation>
        <location evidence="1">Cell outer membrane</location>
        <topology evidence="1">Multi-pass membrane protein</topology>
    </subcellularLocation>
</comment>
<name>A0A381N5K4_9ZZZZ</name>
<organism evidence="7">
    <name type="scientific">marine metagenome</name>
    <dbReference type="NCBI Taxonomy" id="408172"/>
    <lineage>
        <taxon>unclassified sequences</taxon>
        <taxon>metagenomes</taxon>
        <taxon>ecological metagenomes</taxon>
    </lineage>
</organism>
<dbReference type="Gene3D" id="2.60.40.1120">
    <property type="entry name" value="Carboxypeptidase-like, regulatory domain"/>
    <property type="match status" value="1"/>
</dbReference>
<dbReference type="PANTHER" id="PTHR30069">
    <property type="entry name" value="TONB-DEPENDENT OUTER MEMBRANE RECEPTOR"/>
    <property type="match status" value="1"/>
</dbReference>
<dbReference type="GO" id="GO:0044718">
    <property type="term" value="P:siderophore transmembrane transport"/>
    <property type="evidence" value="ECO:0007669"/>
    <property type="project" value="TreeGrafter"/>
</dbReference>
<dbReference type="GO" id="GO:0009279">
    <property type="term" value="C:cell outer membrane"/>
    <property type="evidence" value="ECO:0007669"/>
    <property type="project" value="UniProtKB-SubCell"/>
</dbReference>
<dbReference type="InterPro" id="IPR036942">
    <property type="entry name" value="Beta-barrel_TonB_sf"/>
</dbReference>
<keyword evidence="4" id="KW-0472">Membrane</keyword>
<evidence type="ECO:0000256" key="5">
    <source>
        <dbReference type="ARBA" id="ARBA00023237"/>
    </source>
</evidence>
<gene>
    <name evidence="7" type="ORF">METZ01_LOCUS1737</name>
</gene>
<keyword evidence="3" id="KW-0812">Transmembrane</keyword>
<protein>
    <recommendedName>
        <fullName evidence="6">TonB-dependent transporter Oar-like beta-barrel domain-containing protein</fullName>
    </recommendedName>
</protein>
<dbReference type="GO" id="GO:0015344">
    <property type="term" value="F:siderophore uptake transmembrane transporter activity"/>
    <property type="evidence" value="ECO:0007669"/>
    <property type="project" value="TreeGrafter"/>
</dbReference>
<reference evidence="7" key="1">
    <citation type="submission" date="2018-05" db="EMBL/GenBank/DDBJ databases">
        <authorList>
            <person name="Lanie J.A."/>
            <person name="Ng W.-L."/>
            <person name="Kazmierczak K.M."/>
            <person name="Andrzejewski T.M."/>
            <person name="Davidsen T.M."/>
            <person name="Wayne K.J."/>
            <person name="Tettelin H."/>
            <person name="Glass J.I."/>
            <person name="Rusch D."/>
            <person name="Podicherti R."/>
            <person name="Tsui H.-C.T."/>
            <person name="Winkler M.E."/>
        </authorList>
    </citation>
    <scope>NUCLEOTIDE SEQUENCE</scope>
</reference>
<dbReference type="EMBL" id="UINC01000091">
    <property type="protein sequence ID" value="SUZ48883.1"/>
    <property type="molecule type" value="Genomic_DNA"/>
</dbReference>
<evidence type="ECO:0000256" key="2">
    <source>
        <dbReference type="ARBA" id="ARBA00022448"/>
    </source>
</evidence>
<accession>A0A381N5K4</accession>